<dbReference type="PANTHER" id="PTHR46797">
    <property type="entry name" value="HTH-TYPE TRANSCRIPTIONAL REGULATOR"/>
    <property type="match status" value="1"/>
</dbReference>
<dbReference type="InterPro" id="IPR010982">
    <property type="entry name" value="Lambda_DNA-bd_dom_sf"/>
</dbReference>
<feature type="domain" description="HTH cro/C1-type" evidence="2">
    <location>
        <begin position="7"/>
        <end position="61"/>
    </location>
</feature>
<dbReference type="SMART" id="SM00530">
    <property type="entry name" value="HTH_XRE"/>
    <property type="match status" value="1"/>
</dbReference>
<dbReference type="SUPFAM" id="SSF47413">
    <property type="entry name" value="lambda repressor-like DNA-binding domains"/>
    <property type="match status" value="1"/>
</dbReference>
<dbReference type="GO" id="GO:0003700">
    <property type="term" value="F:DNA-binding transcription factor activity"/>
    <property type="evidence" value="ECO:0007669"/>
    <property type="project" value="TreeGrafter"/>
</dbReference>
<dbReference type="PANTHER" id="PTHR46797:SF24">
    <property type="entry name" value="DNA-BINDING PHAGE PROTEIN"/>
    <property type="match status" value="1"/>
</dbReference>
<evidence type="ECO:0000313" key="3">
    <source>
        <dbReference type="EMBL" id="HIR39864.1"/>
    </source>
</evidence>
<protein>
    <submittedName>
        <fullName evidence="3">Helix-turn-helix transcriptional regulator</fullName>
    </submittedName>
</protein>
<dbReference type="EMBL" id="DVHB01000097">
    <property type="protein sequence ID" value="HIR39864.1"/>
    <property type="molecule type" value="Genomic_DNA"/>
</dbReference>
<dbReference type="Pfam" id="PF01381">
    <property type="entry name" value="HTH_3"/>
    <property type="match status" value="1"/>
</dbReference>
<gene>
    <name evidence="3" type="ORF">IAB90_05730</name>
</gene>
<sequence>MIIAQRIRELRAENHLTQAQLAKMVGCSQPMIVLWEKEVCEPTASAIVRLAEALGCSCNYLLGYDGY</sequence>
<dbReference type="InterPro" id="IPR050807">
    <property type="entry name" value="TransReg_Diox_bact_type"/>
</dbReference>
<dbReference type="Gene3D" id="1.10.260.40">
    <property type="entry name" value="lambda repressor-like DNA-binding domains"/>
    <property type="match status" value="1"/>
</dbReference>
<dbReference type="Proteomes" id="UP000824179">
    <property type="component" value="Unassembled WGS sequence"/>
</dbReference>
<comment type="caution">
    <text evidence="3">The sequence shown here is derived from an EMBL/GenBank/DDBJ whole genome shotgun (WGS) entry which is preliminary data.</text>
</comment>
<dbReference type="GO" id="GO:0003677">
    <property type="term" value="F:DNA binding"/>
    <property type="evidence" value="ECO:0007669"/>
    <property type="project" value="UniProtKB-KW"/>
</dbReference>
<dbReference type="GO" id="GO:0005829">
    <property type="term" value="C:cytosol"/>
    <property type="evidence" value="ECO:0007669"/>
    <property type="project" value="TreeGrafter"/>
</dbReference>
<keyword evidence="1" id="KW-0238">DNA-binding</keyword>
<dbReference type="InterPro" id="IPR001387">
    <property type="entry name" value="Cro/C1-type_HTH"/>
</dbReference>
<accession>A0A9D1AIQ4</accession>
<evidence type="ECO:0000313" key="4">
    <source>
        <dbReference type="Proteomes" id="UP000824179"/>
    </source>
</evidence>
<proteinExistence type="predicted"/>
<evidence type="ECO:0000256" key="1">
    <source>
        <dbReference type="ARBA" id="ARBA00023125"/>
    </source>
</evidence>
<organism evidence="3 4">
    <name type="scientific">Candidatus Coproplasma stercoripullorum</name>
    <dbReference type="NCBI Taxonomy" id="2840751"/>
    <lineage>
        <taxon>Bacteria</taxon>
        <taxon>Bacillati</taxon>
        <taxon>Bacillota</taxon>
        <taxon>Clostridia</taxon>
        <taxon>Eubacteriales</taxon>
        <taxon>Candidatus Coproplasma</taxon>
    </lineage>
</organism>
<reference evidence="3" key="2">
    <citation type="journal article" date="2021" name="PeerJ">
        <title>Extensive microbial diversity within the chicken gut microbiome revealed by metagenomics and culture.</title>
        <authorList>
            <person name="Gilroy R."/>
            <person name="Ravi A."/>
            <person name="Getino M."/>
            <person name="Pursley I."/>
            <person name="Horton D.L."/>
            <person name="Alikhan N.F."/>
            <person name="Baker D."/>
            <person name="Gharbi K."/>
            <person name="Hall N."/>
            <person name="Watson M."/>
            <person name="Adriaenssens E.M."/>
            <person name="Foster-Nyarko E."/>
            <person name="Jarju S."/>
            <person name="Secka A."/>
            <person name="Antonio M."/>
            <person name="Oren A."/>
            <person name="Chaudhuri R.R."/>
            <person name="La Ragione R."/>
            <person name="Hildebrand F."/>
            <person name="Pallen M.J."/>
        </authorList>
    </citation>
    <scope>NUCLEOTIDE SEQUENCE</scope>
    <source>
        <strain evidence="3">ChiW25-3613</strain>
    </source>
</reference>
<dbReference type="PROSITE" id="PS50943">
    <property type="entry name" value="HTH_CROC1"/>
    <property type="match status" value="1"/>
</dbReference>
<dbReference type="AlphaFoldDB" id="A0A9D1AIQ4"/>
<reference evidence="3" key="1">
    <citation type="submission" date="2020-10" db="EMBL/GenBank/DDBJ databases">
        <authorList>
            <person name="Gilroy R."/>
        </authorList>
    </citation>
    <scope>NUCLEOTIDE SEQUENCE</scope>
    <source>
        <strain evidence="3">ChiW25-3613</strain>
    </source>
</reference>
<evidence type="ECO:0000259" key="2">
    <source>
        <dbReference type="PROSITE" id="PS50943"/>
    </source>
</evidence>
<name>A0A9D1AIQ4_9FIRM</name>
<dbReference type="CDD" id="cd00093">
    <property type="entry name" value="HTH_XRE"/>
    <property type="match status" value="1"/>
</dbReference>